<dbReference type="SUPFAM" id="SSF50182">
    <property type="entry name" value="Sm-like ribonucleoproteins"/>
    <property type="match status" value="1"/>
</dbReference>
<dbReference type="InterPro" id="IPR010920">
    <property type="entry name" value="LSM_dom_sf"/>
</dbReference>
<feature type="transmembrane region" description="Helical" evidence="5">
    <location>
        <begin position="145"/>
        <end position="162"/>
    </location>
</feature>
<evidence type="ECO:0000256" key="2">
    <source>
        <dbReference type="ARBA" id="ARBA00022692"/>
    </source>
</evidence>
<evidence type="ECO:0000313" key="8">
    <source>
        <dbReference type="Proteomes" id="UP001266357"/>
    </source>
</evidence>
<dbReference type="EMBL" id="JAVRIF010000005">
    <property type="protein sequence ID" value="MDT0604212.1"/>
    <property type="molecule type" value="Genomic_DNA"/>
</dbReference>
<name>A0ABU3A1Z8_9GAMM</name>
<dbReference type="RefSeq" id="WP_311581803.1">
    <property type="nucleotide sequence ID" value="NZ_JAVRIF010000005.1"/>
</dbReference>
<feature type="transmembrane region" description="Helical" evidence="5">
    <location>
        <begin position="20"/>
        <end position="42"/>
    </location>
</feature>
<feature type="transmembrane region" description="Helical" evidence="5">
    <location>
        <begin position="70"/>
        <end position="91"/>
    </location>
</feature>
<protein>
    <submittedName>
        <fullName evidence="7">Mechanosensitive ion channel family protein</fullName>
    </submittedName>
</protein>
<reference evidence="7 8" key="1">
    <citation type="submission" date="2023-09" db="EMBL/GenBank/DDBJ databases">
        <authorList>
            <person name="Rey-Velasco X."/>
        </authorList>
    </citation>
    <scope>NUCLEOTIDE SEQUENCE [LARGE SCALE GENOMIC DNA]</scope>
    <source>
        <strain evidence="7 8">W431</strain>
    </source>
</reference>
<feature type="transmembrane region" description="Helical" evidence="5">
    <location>
        <begin position="168"/>
        <end position="185"/>
    </location>
</feature>
<feature type="domain" description="Mechanosensitive ion channel MscS" evidence="6">
    <location>
        <begin position="187"/>
        <end position="255"/>
    </location>
</feature>
<evidence type="ECO:0000256" key="1">
    <source>
        <dbReference type="ARBA" id="ARBA00004370"/>
    </source>
</evidence>
<proteinExistence type="predicted"/>
<keyword evidence="8" id="KW-1185">Reference proteome</keyword>
<keyword evidence="4 5" id="KW-0472">Membrane</keyword>
<dbReference type="Proteomes" id="UP001266357">
    <property type="component" value="Unassembled WGS sequence"/>
</dbReference>
<dbReference type="Pfam" id="PF00924">
    <property type="entry name" value="MS_channel_2nd"/>
    <property type="match status" value="1"/>
</dbReference>
<comment type="caution">
    <text evidence="7">The sequence shown here is derived from an EMBL/GenBank/DDBJ whole genome shotgun (WGS) entry which is preliminary data.</text>
</comment>
<evidence type="ECO:0000256" key="3">
    <source>
        <dbReference type="ARBA" id="ARBA00022989"/>
    </source>
</evidence>
<dbReference type="InterPro" id="IPR030192">
    <property type="entry name" value="YbdG"/>
</dbReference>
<dbReference type="InterPro" id="IPR006685">
    <property type="entry name" value="MscS_channel_2nd"/>
</dbReference>
<dbReference type="PANTHER" id="PTHR30414:SF0">
    <property type="entry name" value="MINICONDUCTANCE MECHANOSENSITIVE CHANNEL YBDG"/>
    <property type="match status" value="1"/>
</dbReference>
<keyword evidence="3 5" id="KW-1133">Transmembrane helix</keyword>
<dbReference type="Gene3D" id="2.30.30.60">
    <property type="match status" value="1"/>
</dbReference>
<feature type="transmembrane region" description="Helical" evidence="5">
    <location>
        <begin position="97"/>
        <end position="124"/>
    </location>
</feature>
<organism evidence="7 8">
    <name type="scientific">Thalassotalea castellviae</name>
    <dbReference type="NCBI Taxonomy" id="3075612"/>
    <lineage>
        <taxon>Bacteria</taxon>
        <taxon>Pseudomonadati</taxon>
        <taxon>Pseudomonadota</taxon>
        <taxon>Gammaproteobacteria</taxon>
        <taxon>Alteromonadales</taxon>
        <taxon>Colwelliaceae</taxon>
        <taxon>Thalassotalea</taxon>
    </lineage>
</organism>
<accession>A0ABU3A1Z8</accession>
<keyword evidence="2 5" id="KW-0812">Transmembrane</keyword>
<gene>
    <name evidence="7" type="ORF">RM573_11460</name>
</gene>
<evidence type="ECO:0000259" key="6">
    <source>
        <dbReference type="Pfam" id="PF00924"/>
    </source>
</evidence>
<sequence>MIALLSSWLTEQGVAPENLAIASMLVGCAIIFVISAIAYYLVKHKLLVAIQKLVSHSRNTWDDLIFEHHVFTRIALLIPIIIFWFLIPQFVIDEPFILNFLLVLAKVAITFQVARTIGALLNVINSLSKETAKDRYLPLNASIQVIKLVVYLVATILSISFVLDKSPIYLLSGLGALTAVLLLVFQDTIKGLVASIQISANRMLAPGDWIEIPQYGADGDVLEIGLNTVKVQNFDRTVTTVPTYALISGSFKNWRDMFASGGRRIKRTIIIDIGSIHFYQAEKIEQLKEIHLLKDYLARKLQEISEHSKQLALKDTDYVNQRKLTNVGTFRAYIEEFLQQHEKVHHQMTCMVRQLPATATGLPLELYFFSNDQNWVNYEAIQADIFDHLFAMAPVFDLRIFQHPSGDDWRHR</sequence>
<evidence type="ECO:0000313" key="7">
    <source>
        <dbReference type="EMBL" id="MDT0604212.1"/>
    </source>
</evidence>
<comment type="subcellular location">
    <subcellularLocation>
        <location evidence="1">Membrane</location>
    </subcellularLocation>
</comment>
<evidence type="ECO:0000256" key="4">
    <source>
        <dbReference type="ARBA" id="ARBA00023136"/>
    </source>
</evidence>
<dbReference type="PANTHER" id="PTHR30414">
    <property type="entry name" value="MINICONDUCTANCE MECHANOSENSITIVE CHANNEL YBDG"/>
    <property type="match status" value="1"/>
</dbReference>
<evidence type="ECO:0000256" key="5">
    <source>
        <dbReference type="SAM" id="Phobius"/>
    </source>
</evidence>
<dbReference type="InterPro" id="IPR023408">
    <property type="entry name" value="MscS_beta-dom_sf"/>
</dbReference>